<name>A0ABW3HYZ9_9FLAO</name>
<dbReference type="SUPFAM" id="SSF54060">
    <property type="entry name" value="His-Me finger endonucleases"/>
    <property type="match status" value="1"/>
</dbReference>
<gene>
    <name evidence="7" type="ORF">ACFQ1O_02160</name>
</gene>
<feature type="domain" description="Secretion system C-terminal sorting" evidence="6">
    <location>
        <begin position="293"/>
        <end position="361"/>
    </location>
</feature>
<evidence type="ECO:0000256" key="1">
    <source>
        <dbReference type="ARBA" id="ARBA00006429"/>
    </source>
</evidence>
<evidence type="ECO:0000259" key="6">
    <source>
        <dbReference type="Pfam" id="PF18962"/>
    </source>
</evidence>
<keyword evidence="4" id="KW-0378">Hydrolase</keyword>
<dbReference type="EMBL" id="JBHTJM010000002">
    <property type="protein sequence ID" value="MFD0962805.1"/>
    <property type="molecule type" value="Genomic_DNA"/>
</dbReference>
<dbReference type="Pfam" id="PF18962">
    <property type="entry name" value="Por_Secre_tail"/>
    <property type="match status" value="1"/>
</dbReference>
<dbReference type="GO" id="GO:0004519">
    <property type="term" value="F:endonuclease activity"/>
    <property type="evidence" value="ECO:0007669"/>
    <property type="project" value="UniProtKB-KW"/>
</dbReference>
<dbReference type="InterPro" id="IPR026444">
    <property type="entry name" value="Secre_tail"/>
</dbReference>
<comment type="similarity">
    <text evidence="1">Belongs to the EndA/NucM nuclease family.</text>
</comment>
<feature type="chain" id="PRO_5046243428" evidence="5">
    <location>
        <begin position="18"/>
        <end position="363"/>
    </location>
</feature>
<comment type="caution">
    <text evidence="7">The sequence shown here is derived from an EMBL/GenBank/DDBJ whole genome shotgun (WGS) entry which is preliminary data.</text>
</comment>
<organism evidence="7 8">
    <name type="scientific">Pseudofulvibacter geojedonensis</name>
    <dbReference type="NCBI Taxonomy" id="1123758"/>
    <lineage>
        <taxon>Bacteria</taxon>
        <taxon>Pseudomonadati</taxon>
        <taxon>Bacteroidota</taxon>
        <taxon>Flavobacteriia</taxon>
        <taxon>Flavobacteriales</taxon>
        <taxon>Flavobacteriaceae</taxon>
        <taxon>Pseudofulvibacter</taxon>
    </lineage>
</organism>
<dbReference type="PANTHER" id="PTHR33607">
    <property type="entry name" value="ENDONUCLEASE-1"/>
    <property type="match status" value="1"/>
</dbReference>
<accession>A0ABW3HYZ9</accession>
<proteinExistence type="inferred from homology"/>
<evidence type="ECO:0000256" key="4">
    <source>
        <dbReference type="ARBA" id="ARBA00022801"/>
    </source>
</evidence>
<dbReference type="Pfam" id="PF04231">
    <property type="entry name" value="Endonuclease_1"/>
    <property type="match status" value="1"/>
</dbReference>
<reference evidence="8" key="1">
    <citation type="journal article" date="2019" name="Int. J. Syst. Evol. Microbiol.">
        <title>The Global Catalogue of Microorganisms (GCM) 10K type strain sequencing project: providing services to taxonomists for standard genome sequencing and annotation.</title>
        <authorList>
            <consortium name="The Broad Institute Genomics Platform"/>
            <consortium name="The Broad Institute Genome Sequencing Center for Infectious Disease"/>
            <person name="Wu L."/>
            <person name="Ma J."/>
        </authorList>
    </citation>
    <scope>NUCLEOTIDE SEQUENCE [LARGE SCALE GENOMIC DNA]</scope>
    <source>
        <strain evidence="8">CCUG 62114</strain>
    </source>
</reference>
<dbReference type="Proteomes" id="UP001596997">
    <property type="component" value="Unassembled WGS sequence"/>
</dbReference>
<protein>
    <submittedName>
        <fullName evidence="7">Endonuclease</fullName>
    </submittedName>
</protein>
<evidence type="ECO:0000313" key="8">
    <source>
        <dbReference type="Proteomes" id="UP001596997"/>
    </source>
</evidence>
<evidence type="ECO:0000256" key="5">
    <source>
        <dbReference type="SAM" id="SignalP"/>
    </source>
</evidence>
<evidence type="ECO:0000256" key="2">
    <source>
        <dbReference type="ARBA" id="ARBA00022722"/>
    </source>
</evidence>
<keyword evidence="8" id="KW-1185">Reference proteome</keyword>
<dbReference type="RefSeq" id="WP_377712838.1">
    <property type="nucleotide sequence ID" value="NZ_JBHTJM010000002.1"/>
</dbReference>
<evidence type="ECO:0000256" key="3">
    <source>
        <dbReference type="ARBA" id="ARBA00022729"/>
    </source>
</evidence>
<dbReference type="InterPro" id="IPR007346">
    <property type="entry name" value="Endonuclease-I"/>
</dbReference>
<feature type="signal peptide" evidence="5">
    <location>
        <begin position="1"/>
        <end position="17"/>
    </location>
</feature>
<evidence type="ECO:0000313" key="7">
    <source>
        <dbReference type="EMBL" id="MFD0962805.1"/>
    </source>
</evidence>
<dbReference type="InterPro" id="IPR044925">
    <property type="entry name" value="His-Me_finger_sf"/>
</dbReference>
<dbReference type="NCBIfam" id="TIGR04183">
    <property type="entry name" value="Por_Secre_tail"/>
    <property type="match status" value="1"/>
</dbReference>
<keyword evidence="3 5" id="KW-0732">Signal</keyword>
<dbReference type="PANTHER" id="PTHR33607:SF2">
    <property type="entry name" value="ENDONUCLEASE-1"/>
    <property type="match status" value="1"/>
</dbReference>
<keyword evidence="7" id="KW-0255">Endonuclease</keyword>
<keyword evidence="2" id="KW-0540">Nuclease</keyword>
<sequence length="363" mass="40958">MKKITLLLLMVGLVAQAQIPTGYYDHATGTGYTLKTQLKRIVNDANDPEITVNEYLHMPQSYSSLWTLYQTSDDRTDGYVWEVYSQCNFVFGTDQDSGTGGGTECDKYNREHTFPRSWYGDGSTHPMRADAFHVLPSDKKVNAERGNLAYGEVATANYTSNNGSQRGTSSIAGPTGQVFEPADEFKGDIARGLFYVAVRYEDEIATWETNDSDGDSMLDGSSNKVFEQWALDMLYSWHINDPVSQKEIDRNNDIYNHQNNRNPFIDNPLYVAQIWGSVLATEDFSNTNNEFSMFPNPLNNNILTIKNAQNSNVLIFDVLGKKVFEKTVLENTSRLNLSQLNNGMYFVQIENKNSSAIKKLIKK</sequence>